<evidence type="ECO:0000259" key="1">
    <source>
        <dbReference type="Pfam" id="PF03869"/>
    </source>
</evidence>
<evidence type="ECO:0000313" key="4">
    <source>
        <dbReference type="Proteomes" id="UP000664466"/>
    </source>
</evidence>
<dbReference type="EMBL" id="CP072748">
    <property type="protein sequence ID" value="QTX10061.1"/>
    <property type="molecule type" value="Genomic_DNA"/>
</dbReference>
<gene>
    <name evidence="3" type="ORF">J1836_015875</name>
    <name evidence="2" type="ORF">J1836_20490</name>
</gene>
<dbReference type="SUPFAM" id="SSF47598">
    <property type="entry name" value="Ribbon-helix-helix"/>
    <property type="match status" value="1"/>
</dbReference>
<dbReference type="InterPro" id="IPR013321">
    <property type="entry name" value="Arc_rbn_hlx_hlx"/>
</dbReference>
<organism evidence="3">
    <name type="scientific">Thiothrix fructosivorans</name>
    <dbReference type="NCBI Taxonomy" id="111770"/>
    <lineage>
        <taxon>Bacteria</taxon>
        <taxon>Pseudomonadati</taxon>
        <taxon>Pseudomonadota</taxon>
        <taxon>Gammaproteobacteria</taxon>
        <taxon>Thiotrichales</taxon>
        <taxon>Thiotrichaceae</taxon>
        <taxon>Thiothrix</taxon>
    </lineage>
</organism>
<dbReference type="InterPro" id="IPR010985">
    <property type="entry name" value="Ribbon_hlx_hlx"/>
</dbReference>
<sequence length="53" mass="6193">MTDTETEKRTQVRMPGDVHQWLTHRAKQNDRSMNAELIRILKEAKEATEKKAA</sequence>
<protein>
    <submittedName>
        <fullName evidence="3">Arc family DNA-binding protein</fullName>
    </submittedName>
</protein>
<reference evidence="2 4" key="1">
    <citation type="submission" date="2021-03" db="EMBL/GenBank/DDBJ databases">
        <title>Draft genome and methylome analysis of Thiotrix fructosivoruns ATCC 49748.</title>
        <authorList>
            <person name="Fomenkov A."/>
            <person name="Grabovich M.Y."/>
            <person name="Roberts R.J."/>
        </authorList>
    </citation>
    <scope>NUCLEOTIDE SEQUENCE [LARGE SCALE GENOMIC DNA]</scope>
    <source>
        <strain evidence="2 4">ATCC 49748</strain>
    </source>
</reference>
<keyword evidence="4" id="KW-1185">Reference proteome</keyword>
<dbReference type="GO" id="GO:0006355">
    <property type="term" value="P:regulation of DNA-templated transcription"/>
    <property type="evidence" value="ECO:0007669"/>
    <property type="project" value="InterPro"/>
</dbReference>
<reference evidence="3" key="2">
    <citation type="submission" date="2021-04" db="EMBL/GenBank/DDBJ databases">
        <title>Complete Genome and methylome analysis of Thiothrix fructosivorans ATCC 49748.</title>
        <authorList>
            <person name="Fomenkov A."/>
            <person name="Sun L."/>
            <person name="Vincze T."/>
            <person name="Grabovich M.Y."/>
            <person name="Roberts R.J."/>
        </authorList>
    </citation>
    <scope>NUCLEOTIDE SEQUENCE</scope>
    <source>
        <strain evidence="3">ATCC 49748</strain>
    </source>
</reference>
<name>A0A8B0SFX1_9GAMM</name>
<dbReference type="AlphaFoldDB" id="A0A8B0SFX1"/>
<dbReference type="Pfam" id="PF03869">
    <property type="entry name" value="Arc"/>
    <property type="match status" value="1"/>
</dbReference>
<accession>A0A8B0SFX1</accession>
<dbReference type="Proteomes" id="UP000664466">
    <property type="component" value="Unassembled WGS sequence"/>
</dbReference>
<dbReference type="Gene3D" id="1.10.1220.10">
    <property type="entry name" value="Met repressor-like"/>
    <property type="match status" value="1"/>
</dbReference>
<dbReference type="EMBL" id="JAFMPM010000008">
    <property type="protein sequence ID" value="MBO0615278.1"/>
    <property type="molecule type" value="Genomic_DNA"/>
</dbReference>
<proteinExistence type="predicted"/>
<evidence type="ECO:0000313" key="3">
    <source>
        <dbReference type="EMBL" id="QTX10061.1"/>
    </source>
</evidence>
<dbReference type="InterPro" id="IPR005569">
    <property type="entry name" value="Arc_DNA-bd_dom"/>
</dbReference>
<evidence type="ECO:0000313" key="2">
    <source>
        <dbReference type="EMBL" id="MBO0615278.1"/>
    </source>
</evidence>
<feature type="domain" description="Arc-like DNA binding" evidence="1">
    <location>
        <begin position="11"/>
        <end position="44"/>
    </location>
</feature>
<keyword evidence="3" id="KW-0238">DNA-binding</keyword>
<dbReference type="GO" id="GO:0003677">
    <property type="term" value="F:DNA binding"/>
    <property type="evidence" value="ECO:0007669"/>
    <property type="project" value="UniProtKB-KW"/>
</dbReference>
<dbReference type="RefSeq" id="WP_207252997.1">
    <property type="nucleotide sequence ID" value="NZ_JAFMPM010000008.1"/>
</dbReference>